<proteinExistence type="predicted"/>
<dbReference type="EMBL" id="BSDY01000001">
    <property type="protein sequence ID" value="GLI54746.1"/>
    <property type="molecule type" value="Genomic_DNA"/>
</dbReference>
<name>A0A9W6GJ11_9FUSO</name>
<keyword evidence="2" id="KW-1185">Reference proteome</keyword>
<comment type="caution">
    <text evidence="1">The sequence shown here is derived from an EMBL/GenBank/DDBJ whole genome shotgun (WGS) entry which is preliminary data.</text>
</comment>
<organism evidence="1 2">
    <name type="scientific">Propionigenium maris DSM 9537</name>
    <dbReference type="NCBI Taxonomy" id="1123000"/>
    <lineage>
        <taxon>Bacteria</taxon>
        <taxon>Fusobacteriati</taxon>
        <taxon>Fusobacteriota</taxon>
        <taxon>Fusobacteriia</taxon>
        <taxon>Fusobacteriales</taxon>
        <taxon>Fusobacteriaceae</taxon>
        <taxon>Propionigenium</taxon>
    </lineage>
</organism>
<gene>
    <name evidence="1" type="ORF">PM10SUCC1_02610</name>
</gene>
<evidence type="ECO:0000313" key="2">
    <source>
        <dbReference type="Proteomes" id="UP001144471"/>
    </source>
</evidence>
<protein>
    <submittedName>
        <fullName evidence="1">Uncharacterized protein</fullName>
    </submittedName>
</protein>
<reference evidence="1" key="1">
    <citation type="submission" date="2022-12" db="EMBL/GenBank/DDBJ databases">
        <title>Reference genome sequencing for broad-spectrum identification of bacterial and archaeal isolates by mass spectrometry.</title>
        <authorList>
            <person name="Sekiguchi Y."/>
            <person name="Tourlousse D.M."/>
        </authorList>
    </citation>
    <scope>NUCLEOTIDE SEQUENCE</scope>
    <source>
        <strain evidence="1">10succ1</strain>
    </source>
</reference>
<dbReference type="AlphaFoldDB" id="A0A9W6GJ11"/>
<dbReference type="RefSeq" id="WP_281832723.1">
    <property type="nucleotide sequence ID" value="NZ_BSDY01000001.1"/>
</dbReference>
<dbReference type="Proteomes" id="UP001144471">
    <property type="component" value="Unassembled WGS sequence"/>
</dbReference>
<accession>A0A9W6GJ11</accession>
<evidence type="ECO:0000313" key="1">
    <source>
        <dbReference type="EMBL" id="GLI54746.1"/>
    </source>
</evidence>
<sequence length="140" mass="15918">MKYRVLCDFRVGDEKYKKGKVYEIEEAQVGELLESKLITEYKDEDVVFKEAAILENLRAEKIVDAQTIKAQQEEIEKLKTEKAAAPSEEVVKVMEYLLQVENLEKMETSLIEGIGDTLGLEVTGGNKKEKAQSLFDQVTK</sequence>